<dbReference type="PANTHER" id="PTHR43229:SF2">
    <property type="entry name" value="NODULATION PROTEIN J"/>
    <property type="match status" value="1"/>
</dbReference>
<dbReference type="Proteomes" id="UP000575985">
    <property type="component" value="Unassembled WGS sequence"/>
</dbReference>
<evidence type="ECO:0000256" key="5">
    <source>
        <dbReference type="ARBA" id="ARBA00023251"/>
    </source>
</evidence>
<name>A0A853BS43_9ACTN</name>
<gene>
    <name evidence="8" type="ORF">HNR12_003813</name>
</gene>
<dbReference type="PIRSF" id="PIRSF006648">
    <property type="entry name" value="DrrB"/>
    <property type="match status" value="1"/>
</dbReference>
<evidence type="ECO:0000313" key="9">
    <source>
        <dbReference type="Proteomes" id="UP000575985"/>
    </source>
</evidence>
<dbReference type="GO" id="GO:0046677">
    <property type="term" value="P:response to antibiotic"/>
    <property type="evidence" value="ECO:0007669"/>
    <property type="project" value="UniProtKB-KW"/>
</dbReference>
<evidence type="ECO:0000256" key="4">
    <source>
        <dbReference type="ARBA" id="ARBA00023136"/>
    </source>
</evidence>
<dbReference type="AlphaFoldDB" id="A0A853BS43"/>
<feature type="transmembrane region" description="Helical" evidence="6">
    <location>
        <begin position="251"/>
        <end position="276"/>
    </location>
</feature>
<feature type="transmembrane region" description="Helical" evidence="6">
    <location>
        <begin position="185"/>
        <end position="204"/>
    </location>
</feature>
<comment type="caution">
    <text evidence="8">The sequence shown here is derived from an EMBL/GenBank/DDBJ whole genome shotgun (WGS) entry which is preliminary data.</text>
</comment>
<dbReference type="InterPro" id="IPR013525">
    <property type="entry name" value="ABC2_TM"/>
</dbReference>
<keyword evidence="9" id="KW-1185">Reference proteome</keyword>
<keyword evidence="5" id="KW-0046">Antibiotic resistance</keyword>
<organism evidence="8 9">
    <name type="scientific">Streptomonospora nanhaiensis</name>
    <dbReference type="NCBI Taxonomy" id="1323731"/>
    <lineage>
        <taxon>Bacteria</taxon>
        <taxon>Bacillati</taxon>
        <taxon>Actinomycetota</taxon>
        <taxon>Actinomycetes</taxon>
        <taxon>Streptosporangiales</taxon>
        <taxon>Nocardiopsidaceae</taxon>
        <taxon>Streptomonospora</taxon>
    </lineage>
</organism>
<evidence type="ECO:0000256" key="2">
    <source>
        <dbReference type="ARBA" id="ARBA00022692"/>
    </source>
</evidence>
<accession>A0A853BS43</accession>
<evidence type="ECO:0000256" key="3">
    <source>
        <dbReference type="ARBA" id="ARBA00022989"/>
    </source>
</evidence>
<feature type="transmembrane region" description="Helical" evidence="6">
    <location>
        <begin position="43"/>
        <end position="62"/>
    </location>
</feature>
<sequence length="284" mass="29547">MTATETAAAAATRPAARRPVGVARQTLRLTRTEFTLIYRYRTALFFVLFPLVFVALAAAGQGPSLLEGVSAAEFSVAGTPAAIAMMIGIMHVSNAYAARREQLILKRYRASGVSPYAMFGATTLSVVAVTAALTLVAGAVMAGMYGTLPADPVLVAAGVLLTAVTMSLLGAAMTRLAANAESAQMLSMVPFLGLYASGGLMIPLDVFPEGVATVGRLLPMAPAVDLVRAGYFGRDLFGGVDGAEAATGLNLWAAALPALGVCAVWVGIAVFSLRYFRWDPRQPK</sequence>
<comment type="subcellular location">
    <subcellularLocation>
        <location evidence="1">Membrane</location>
        <topology evidence="1">Multi-pass membrane protein</topology>
    </subcellularLocation>
</comment>
<dbReference type="GO" id="GO:0140359">
    <property type="term" value="F:ABC-type transporter activity"/>
    <property type="evidence" value="ECO:0007669"/>
    <property type="project" value="InterPro"/>
</dbReference>
<dbReference type="Pfam" id="PF12698">
    <property type="entry name" value="ABC2_membrane_3"/>
    <property type="match status" value="1"/>
</dbReference>
<reference evidence="8 9" key="1">
    <citation type="submission" date="2020-07" db="EMBL/GenBank/DDBJ databases">
        <title>Sequencing the genomes of 1000 actinobacteria strains.</title>
        <authorList>
            <person name="Klenk H.-P."/>
        </authorList>
    </citation>
    <scope>NUCLEOTIDE SEQUENCE [LARGE SCALE GENOMIC DNA]</scope>
    <source>
        <strain evidence="8 9">DSM 45927</strain>
    </source>
</reference>
<protein>
    <submittedName>
        <fullName evidence="8">ABC-2 type transport system permease protein</fullName>
    </submittedName>
</protein>
<evidence type="ECO:0000313" key="8">
    <source>
        <dbReference type="EMBL" id="NYI97536.1"/>
    </source>
</evidence>
<keyword evidence="4 6" id="KW-0472">Membrane</keyword>
<dbReference type="GO" id="GO:0043190">
    <property type="term" value="C:ATP-binding cassette (ABC) transporter complex"/>
    <property type="evidence" value="ECO:0007669"/>
    <property type="project" value="InterPro"/>
</dbReference>
<evidence type="ECO:0000256" key="1">
    <source>
        <dbReference type="ARBA" id="ARBA00004141"/>
    </source>
</evidence>
<feature type="domain" description="ABC-2 type transporter transmembrane" evidence="7">
    <location>
        <begin position="81"/>
        <end position="251"/>
    </location>
</feature>
<feature type="transmembrane region" description="Helical" evidence="6">
    <location>
        <begin position="74"/>
        <end position="96"/>
    </location>
</feature>
<keyword evidence="2 6" id="KW-0812">Transmembrane</keyword>
<evidence type="ECO:0000256" key="6">
    <source>
        <dbReference type="SAM" id="Phobius"/>
    </source>
</evidence>
<dbReference type="InterPro" id="IPR051784">
    <property type="entry name" value="Nod_factor_ABC_transporter"/>
</dbReference>
<dbReference type="InterPro" id="IPR000412">
    <property type="entry name" value="ABC_2_transport"/>
</dbReference>
<dbReference type="RefSeq" id="WP_179768867.1">
    <property type="nucleotide sequence ID" value="NZ_JACCFO010000001.1"/>
</dbReference>
<evidence type="ECO:0000259" key="7">
    <source>
        <dbReference type="Pfam" id="PF12698"/>
    </source>
</evidence>
<feature type="transmembrane region" description="Helical" evidence="6">
    <location>
        <begin position="153"/>
        <end position="173"/>
    </location>
</feature>
<dbReference type="EMBL" id="JACCFO010000001">
    <property type="protein sequence ID" value="NYI97536.1"/>
    <property type="molecule type" value="Genomic_DNA"/>
</dbReference>
<dbReference type="PANTHER" id="PTHR43229">
    <property type="entry name" value="NODULATION PROTEIN J"/>
    <property type="match status" value="1"/>
</dbReference>
<feature type="transmembrane region" description="Helical" evidence="6">
    <location>
        <begin position="116"/>
        <end position="141"/>
    </location>
</feature>
<keyword evidence="3 6" id="KW-1133">Transmembrane helix</keyword>
<proteinExistence type="predicted"/>